<evidence type="ECO:0000256" key="2">
    <source>
        <dbReference type="ARBA" id="ARBA00023015"/>
    </source>
</evidence>
<comment type="similarity">
    <text evidence="1">Belongs to the sigma-70 factor family. ECF subfamily.</text>
</comment>
<feature type="region of interest" description="Disordered" evidence="6">
    <location>
        <begin position="95"/>
        <end position="123"/>
    </location>
</feature>
<dbReference type="InterPro" id="IPR013249">
    <property type="entry name" value="RNA_pol_sigma70_r4_t2"/>
</dbReference>
<evidence type="ECO:0000256" key="1">
    <source>
        <dbReference type="ARBA" id="ARBA00010641"/>
    </source>
</evidence>
<dbReference type="GO" id="GO:0016987">
    <property type="term" value="F:sigma factor activity"/>
    <property type="evidence" value="ECO:0007669"/>
    <property type="project" value="UniProtKB-KW"/>
</dbReference>
<dbReference type="CDD" id="cd06171">
    <property type="entry name" value="Sigma70_r4"/>
    <property type="match status" value="1"/>
</dbReference>
<dbReference type="Pfam" id="PF04542">
    <property type="entry name" value="Sigma70_r2"/>
    <property type="match status" value="1"/>
</dbReference>
<dbReference type="GO" id="GO:0003677">
    <property type="term" value="F:DNA binding"/>
    <property type="evidence" value="ECO:0007669"/>
    <property type="project" value="UniProtKB-KW"/>
</dbReference>
<evidence type="ECO:0000259" key="7">
    <source>
        <dbReference type="Pfam" id="PF04542"/>
    </source>
</evidence>
<dbReference type="InterPro" id="IPR013325">
    <property type="entry name" value="RNA_pol_sigma_r2"/>
</dbReference>
<dbReference type="InterPro" id="IPR014284">
    <property type="entry name" value="RNA_pol_sigma-70_dom"/>
</dbReference>
<evidence type="ECO:0000256" key="3">
    <source>
        <dbReference type="ARBA" id="ARBA00023082"/>
    </source>
</evidence>
<accession>A0A542ZR46</accession>
<evidence type="ECO:0000313" key="10">
    <source>
        <dbReference type="Proteomes" id="UP000316196"/>
    </source>
</evidence>
<keyword evidence="3" id="KW-0731">Sigma factor</keyword>
<dbReference type="GO" id="GO:0006352">
    <property type="term" value="P:DNA-templated transcription initiation"/>
    <property type="evidence" value="ECO:0007669"/>
    <property type="project" value="InterPro"/>
</dbReference>
<keyword evidence="10" id="KW-1185">Reference proteome</keyword>
<dbReference type="EMBL" id="VFOR01000001">
    <property type="protein sequence ID" value="TQL62824.1"/>
    <property type="molecule type" value="Genomic_DNA"/>
</dbReference>
<dbReference type="Pfam" id="PF08281">
    <property type="entry name" value="Sigma70_r4_2"/>
    <property type="match status" value="1"/>
</dbReference>
<dbReference type="Gene3D" id="1.10.10.10">
    <property type="entry name" value="Winged helix-like DNA-binding domain superfamily/Winged helix DNA-binding domain"/>
    <property type="match status" value="1"/>
</dbReference>
<evidence type="ECO:0000313" key="9">
    <source>
        <dbReference type="EMBL" id="TQL62824.1"/>
    </source>
</evidence>
<dbReference type="Proteomes" id="UP000316196">
    <property type="component" value="Unassembled WGS sequence"/>
</dbReference>
<feature type="domain" description="RNA polymerase sigma factor 70 region 4 type 2" evidence="8">
    <location>
        <begin position="128"/>
        <end position="180"/>
    </location>
</feature>
<dbReference type="PANTHER" id="PTHR43133:SF8">
    <property type="entry name" value="RNA POLYMERASE SIGMA FACTOR HI_1459-RELATED"/>
    <property type="match status" value="1"/>
</dbReference>
<reference evidence="9 10" key="1">
    <citation type="submission" date="2019-06" db="EMBL/GenBank/DDBJ databases">
        <title>Sequencing the genomes of 1000 actinobacteria strains.</title>
        <authorList>
            <person name="Klenk H.-P."/>
        </authorList>
    </citation>
    <scope>NUCLEOTIDE SEQUENCE [LARGE SCALE GENOMIC DNA]</scope>
    <source>
        <strain evidence="9 10">DSM 8251</strain>
    </source>
</reference>
<evidence type="ECO:0000256" key="5">
    <source>
        <dbReference type="ARBA" id="ARBA00023163"/>
    </source>
</evidence>
<dbReference type="InterPro" id="IPR007627">
    <property type="entry name" value="RNA_pol_sigma70_r2"/>
</dbReference>
<keyword evidence="4" id="KW-0238">DNA-binding</keyword>
<organism evidence="9 10">
    <name type="scientific">Propioniferax innocua</name>
    <dbReference type="NCBI Taxonomy" id="1753"/>
    <lineage>
        <taxon>Bacteria</taxon>
        <taxon>Bacillati</taxon>
        <taxon>Actinomycetota</taxon>
        <taxon>Actinomycetes</taxon>
        <taxon>Propionibacteriales</taxon>
        <taxon>Propionibacteriaceae</taxon>
        <taxon>Propioniferax</taxon>
    </lineage>
</organism>
<dbReference type="SUPFAM" id="SSF88659">
    <property type="entry name" value="Sigma3 and sigma4 domains of RNA polymerase sigma factors"/>
    <property type="match status" value="1"/>
</dbReference>
<dbReference type="InterPro" id="IPR039425">
    <property type="entry name" value="RNA_pol_sigma-70-like"/>
</dbReference>
<dbReference type="Gene3D" id="1.10.1740.10">
    <property type="match status" value="1"/>
</dbReference>
<evidence type="ECO:0000259" key="8">
    <source>
        <dbReference type="Pfam" id="PF08281"/>
    </source>
</evidence>
<dbReference type="AlphaFoldDB" id="A0A542ZR46"/>
<protein>
    <submittedName>
        <fullName evidence="9">RNA polymerase sigma-70 factor (ECF subfamily)</fullName>
    </submittedName>
</protein>
<dbReference type="PANTHER" id="PTHR43133">
    <property type="entry name" value="RNA POLYMERASE ECF-TYPE SIGMA FACTO"/>
    <property type="match status" value="1"/>
</dbReference>
<comment type="caution">
    <text evidence="9">The sequence shown here is derived from an EMBL/GenBank/DDBJ whole genome shotgun (WGS) entry which is preliminary data.</text>
</comment>
<name>A0A542ZR46_9ACTN</name>
<feature type="domain" description="RNA polymerase sigma-70 region 2" evidence="7">
    <location>
        <begin position="29"/>
        <end position="89"/>
    </location>
</feature>
<gene>
    <name evidence="9" type="ORF">FB460_0615</name>
</gene>
<keyword evidence="2" id="KW-0805">Transcription regulation</keyword>
<dbReference type="InterPro" id="IPR013324">
    <property type="entry name" value="RNA_pol_sigma_r3/r4-like"/>
</dbReference>
<dbReference type="RefSeq" id="WP_142092619.1">
    <property type="nucleotide sequence ID" value="NZ_BAAAMD010000001.1"/>
</dbReference>
<evidence type="ECO:0000256" key="6">
    <source>
        <dbReference type="SAM" id="MobiDB-lite"/>
    </source>
</evidence>
<dbReference type="InterPro" id="IPR036388">
    <property type="entry name" value="WH-like_DNA-bd_sf"/>
</dbReference>
<dbReference type="SUPFAM" id="SSF88946">
    <property type="entry name" value="Sigma2 domain of RNA polymerase sigma factors"/>
    <property type="match status" value="1"/>
</dbReference>
<dbReference type="OrthoDB" id="5244716at2"/>
<sequence length="188" mass="21207">MNGVGSSGQDEWTLVTRAQDGDLEAFGALVDHYSPKLFRFAMRLLFNRADAEDAVQDAALQAWRKLPDLEDPDAFSAWIYRITRNRCSEIQRVAARRATDPWDPTEMPEASDHRPNPQSQVETGEALAELEQLIQGLSDDLRACWVLAELEEMTYQEIAEIVGTTRSTVRGRIARARAQLAKGMAEWQ</sequence>
<evidence type="ECO:0000256" key="4">
    <source>
        <dbReference type="ARBA" id="ARBA00023125"/>
    </source>
</evidence>
<keyword evidence="5" id="KW-0804">Transcription</keyword>
<proteinExistence type="inferred from homology"/>
<dbReference type="NCBIfam" id="TIGR02937">
    <property type="entry name" value="sigma70-ECF"/>
    <property type="match status" value="1"/>
</dbReference>